<dbReference type="Proteomes" id="UP000036503">
    <property type="component" value="Unassembled WGS sequence"/>
</dbReference>
<organism evidence="2 3">
    <name type="scientific">Megasphaera cerevisiae DSM 20462</name>
    <dbReference type="NCBI Taxonomy" id="1122219"/>
    <lineage>
        <taxon>Bacteria</taxon>
        <taxon>Bacillati</taxon>
        <taxon>Bacillota</taxon>
        <taxon>Negativicutes</taxon>
        <taxon>Veillonellales</taxon>
        <taxon>Veillonellaceae</taxon>
        <taxon>Megasphaera</taxon>
    </lineage>
</organism>
<keyword evidence="1" id="KW-0472">Membrane</keyword>
<dbReference type="PATRIC" id="fig|1122219.3.peg.3362"/>
<keyword evidence="1" id="KW-0812">Transmembrane</keyword>
<sequence length="164" mass="17345">MEETSVVSMEFVLAALIALAALLVILWYTTITRFKGAERKIFALTQENKELQRLLEKTGSVAQNAASQTEPPQTAAIGESAGAGVRYPVVPVGERQPVVLGTRAMVAVKADESAAAGGISPDVAAVIMAAVAVYGYSPTAIRSIRSNVRQNKNWVMAGRLAGMK</sequence>
<keyword evidence="1" id="KW-1133">Transmembrane helix</keyword>
<dbReference type="InParanoid" id="A0A0J6WPC7"/>
<evidence type="ECO:0000313" key="3">
    <source>
        <dbReference type="Proteomes" id="UP000036503"/>
    </source>
</evidence>
<accession>A0A0J6WPC7</accession>
<dbReference type="OrthoDB" id="1625751at2"/>
<dbReference type="STRING" id="39029.BSR42_05355"/>
<proteinExistence type="predicted"/>
<evidence type="ECO:0000256" key="1">
    <source>
        <dbReference type="SAM" id="Phobius"/>
    </source>
</evidence>
<dbReference type="AlphaFoldDB" id="A0A0J6WPC7"/>
<dbReference type="RefSeq" id="WP_048515575.1">
    <property type="nucleotide sequence ID" value="NZ_FUXD01000078.1"/>
</dbReference>
<comment type="caution">
    <text evidence="2">The sequence shown here is derived from an EMBL/GenBank/DDBJ whole genome shotgun (WGS) entry which is preliminary data.</text>
</comment>
<evidence type="ECO:0000313" key="2">
    <source>
        <dbReference type="EMBL" id="KMO85255.1"/>
    </source>
</evidence>
<protein>
    <submittedName>
        <fullName evidence="2">Uncharacterized protein</fullName>
    </submittedName>
</protein>
<dbReference type="EMBL" id="LEKT01000083">
    <property type="protein sequence ID" value="KMO85255.1"/>
    <property type="molecule type" value="Genomic_DNA"/>
</dbReference>
<feature type="transmembrane region" description="Helical" evidence="1">
    <location>
        <begin position="12"/>
        <end position="31"/>
    </location>
</feature>
<keyword evidence="3" id="KW-1185">Reference proteome</keyword>
<gene>
    <name evidence="2" type="ORF">AB840_14590</name>
</gene>
<name>A0A0J6WPC7_9FIRM</name>
<reference evidence="2 3" key="1">
    <citation type="submission" date="2015-06" db="EMBL/GenBank/DDBJ databases">
        <title>Draft genome sequence of beer spoilage bacterium Megasphaera cerevisiae type strain 20462.</title>
        <authorList>
            <person name="Kutumbaka K."/>
            <person name="Pasmowitz J."/>
            <person name="Mategko J."/>
            <person name="Reyes D."/>
            <person name="Friedrich A."/>
            <person name="Han S."/>
            <person name="Martens-Habbena W."/>
            <person name="Neal-McKinney J."/>
            <person name="Janagama H.K."/>
            <person name="Nadala C."/>
            <person name="Samadpour M."/>
        </authorList>
    </citation>
    <scope>NUCLEOTIDE SEQUENCE [LARGE SCALE GENOMIC DNA]</scope>
    <source>
        <strain evidence="2 3">DSM 20462</strain>
    </source>
</reference>